<dbReference type="EMBL" id="CP074126">
    <property type="protein sequence ID" value="QUS55308.1"/>
    <property type="molecule type" value="Genomic_DNA"/>
</dbReference>
<feature type="region of interest" description="Disordered" evidence="1">
    <location>
        <begin position="62"/>
        <end position="120"/>
    </location>
</feature>
<protein>
    <submittedName>
        <fullName evidence="2">Outer membrane beta-barrel protein</fullName>
    </submittedName>
</protein>
<feature type="compositionally biased region" description="Polar residues" evidence="1">
    <location>
        <begin position="102"/>
        <end position="113"/>
    </location>
</feature>
<evidence type="ECO:0000256" key="1">
    <source>
        <dbReference type="SAM" id="MobiDB-lite"/>
    </source>
</evidence>
<dbReference type="Pfam" id="PF10082">
    <property type="entry name" value="BBP2_2"/>
    <property type="match status" value="1"/>
</dbReference>
<organism evidence="2 3">
    <name type="scientific">Pseudovibrio brasiliensis</name>
    <dbReference type="NCBI Taxonomy" id="1898042"/>
    <lineage>
        <taxon>Bacteria</taxon>
        <taxon>Pseudomonadati</taxon>
        <taxon>Pseudomonadota</taxon>
        <taxon>Alphaproteobacteria</taxon>
        <taxon>Hyphomicrobiales</taxon>
        <taxon>Stappiaceae</taxon>
        <taxon>Pseudovibrio</taxon>
    </lineage>
</organism>
<sequence>MGLVEFPSFEGGLLEYFMRLRPEVLRVLQARSCLTCVLMLSAFSLQDAAAQTSNFEFRESLSFEDDPSSGFELPSETDAQPFEQEVEEGLQRPGARPPVPTVGQQLTGTSRSSRAPKFSERVEAVSRLSRPVGGGGIDDEGVFDGETVQDRPVGIQLGSLRLTPSFDAGLGWTDNAEQANGGTPDGFYEVDAAVGVVSDWERHELGLELRGSLRAFFNEPDNNQPVVTGRGNVRLDLGDLTVADVEGVYSFSREERSSAENEATTGRTNSVQEIGGRFSLSRQVSVVQLRGGIGVDRTVYGGQMSSSQPRDNTVFDATLRTSFDNGATFEPYLEGGFLVRKYDEDCSGDPSCFDRTSRGYFAKVGMSIDRGPKLRGEFGVGYRAEYLDDDRLDALQGFIFDGAFVWSPTRRDTVTVSGATSFAGTNISGASGSILYAGDVRYAHQFTQDLVGDVQLGYTYRTYQGVDIVEQEGTGSFGLVWAFSKDAALLSRYTFRAFESSTAGSNYTSSLIEAGLRIRR</sequence>
<name>A0ABX8AJQ3_9HYPH</name>
<accession>A0ABX8AJQ3</accession>
<evidence type="ECO:0000313" key="2">
    <source>
        <dbReference type="EMBL" id="QUS55308.1"/>
    </source>
</evidence>
<dbReference type="InterPro" id="IPR018759">
    <property type="entry name" value="BBP2_2"/>
</dbReference>
<dbReference type="Proteomes" id="UP000680706">
    <property type="component" value="Chromosome"/>
</dbReference>
<reference evidence="2 3" key="1">
    <citation type="journal article" date="2021" name="Angew. Chem. Int. Ed. Engl.">
        <title>A novel family of nonribosomal peptides modulate collective behavior in Pseudovibrio bacteria isolated from marine sponges.</title>
        <authorList>
            <person name="Ioca L.P."/>
            <person name="Dai Y."/>
            <person name="Kunakom S."/>
            <person name="Diaz-Espinosa J."/>
            <person name="Krunic A."/>
            <person name="Crnkovic C.M."/>
            <person name="Orjala J."/>
            <person name="Sanchez L.M."/>
            <person name="Ferreira A.G."/>
            <person name="Berlinck R.G.S."/>
            <person name="Eustaquio A.S."/>
        </authorList>
    </citation>
    <scope>NUCLEOTIDE SEQUENCE [LARGE SCALE GENOMIC DNA]</scope>
    <source>
        <strain evidence="2 3">Ab134</strain>
    </source>
</reference>
<gene>
    <name evidence="2" type="ORF">KGB56_18545</name>
</gene>
<evidence type="ECO:0000313" key="3">
    <source>
        <dbReference type="Proteomes" id="UP000680706"/>
    </source>
</evidence>
<keyword evidence="3" id="KW-1185">Reference proteome</keyword>
<proteinExistence type="predicted"/>